<keyword evidence="10" id="KW-1185">Reference proteome</keyword>
<proteinExistence type="inferred from homology"/>
<sequence length="379" mass="40837">MRRDSEKAPDSMRTLIILCLAVFLAIMVGWLLAVGKDILLPIVIAVLSAYVMSNASRALGRWPVTRLLPSLVRRLLLLVGFIGVIFAFNGVVIVAVRDLVASAPGYQANLERMVTQVMAMFGTAGNPDWQAVRAVTIDRIDMTGLIGGLAGSVGALVGVLFMAVVYALFLTGEAGSFAHKISVALPGQGQADKTMAVISDINDRIADYLAVKTLINIILACLSFVVLWLFGVDYALFWAIVIGILNYIPYFGSLLGVAFPVLMSIAQFGSITLTLLIAGMLTAAQMWVGNFLEPRMIGRRVNLSPFVVLVALSFWYAFWGVPGAILAVPMTSMLAIIFAAFEQTRPLAVLLANDVSVFERSNKPAALPHPDTHHPEVSS</sequence>
<evidence type="ECO:0000256" key="6">
    <source>
        <dbReference type="SAM" id="Phobius"/>
    </source>
</evidence>
<reference evidence="8 10" key="2">
    <citation type="submission" date="2016-08" db="EMBL/GenBank/DDBJ databases">
        <authorList>
            <person name="Varghese N."/>
            <person name="Submissions Spin"/>
        </authorList>
    </citation>
    <scope>NUCLEOTIDE SEQUENCE [LARGE SCALE GENOMIC DNA]</scope>
    <source>
        <strain evidence="8 10">HL-109</strain>
    </source>
</reference>
<dbReference type="EMBL" id="LJSX01000002">
    <property type="protein sequence ID" value="KPQ12415.1"/>
    <property type="molecule type" value="Genomic_DNA"/>
</dbReference>
<dbReference type="PATRIC" id="fig|1653334.4.peg.974"/>
<feature type="transmembrane region" description="Helical" evidence="6">
    <location>
        <begin position="301"/>
        <end position="318"/>
    </location>
</feature>
<comment type="subcellular location">
    <subcellularLocation>
        <location evidence="1">Membrane</location>
        <topology evidence="1">Multi-pass membrane protein</topology>
    </subcellularLocation>
</comment>
<feature type="transmembrane region" description="Helical" evidence="6">
    <location>
        <begin position="214"/>
        <end position="245"/>
    </location>
</feature>
<dbReference type="GO" id="GO:0016020">
    <property type="term" value="C:membrane"/>
    <property type="evidence" value="ECO:0007669"/>
    <property type="project" value="UniProtKB-SubCell"/>
</dbReference>
<protein>
    <submittedName>
        <fullName evidence="8">Predicted PurR-regulated permease PerM</fullName>
    </submittedName>
    <submittedName>
        <fullName evidence="7">Putative permease</fullName>
    </submittedName>
</protein>
<feature type="transmembrane region" description="Helical" evidence="6">
    <location>
        <begin position="38"/>
        <end position="55"/>
    </location>
</feature>
<gene>
    <name evidence="8" type="ORF">GA0071312_2254</name>
    <name evidence="7" type="ORF">HLUCCO17_02285</name>
</gene>
<comment type="caution">
    <text evidence="7">The sequence shown here is derived from an EMBL/GenBank/DDBJ whole genome shotgun (WGS) entry which is preliminary data.</text>
</comment>
<dbReference type="Proteomes" id="UP000050497">
    <property type="component" value="Unassembled WGS sequence"/>
</dbReference>
<organism evidence="7 9">
    <name type="scientific">Saliniramus fredricksonii</name>
    <dbReference type="NCBI Taxonomy" id="1653334"/>
    <lineage>
        <taxon>Bacteria</taxon>
        <taxon>Pseudomonadati</taxon>
        <taxon>Pseudomonadota</taxon>
        <taxon>Alphaproteobacteria</taxon>
        <taxon>Hyphomicrobiales</taxon>
        <taxon>Salinarimonadaceae</taxon>
        <taxon>Saliniramus</taxon>
    </lineage>
</organism>
<keyword evidence="5 6" id="KW-0472">Membrane</keyword>
<feature type="transmembrane region" description="Helical" evidence="6">
    <location>
        <begin position="145"/>
        <end position="170"/>
    </location>
</feature>
<evidence type="ECO:0000313" key="9">
    <source>
        <dbReference type="Proteomes" id="UP000050497"/>
    </source>
</evidence>
<dbReference type="STRING" id="1653334.GA0071312_2254"/>
<name>A0A0P8BRX5_9HYPH</name>
<feature type="transmembrane region" description="Helical" evidence="6">
    <location>
        <begin position="12"/>
        <end position="32"/>
    </location>
</feature>
<dbReference type="GO" id="GO:0055085">
    <property type="term" value="P:transmembrane transport"/>
    <property type="evidence" value="ECO:0007669"/>
    <property type="project" value="TreeGrafter"/>
</dbReference>
<reference evidence="7 9" key="1">
    <citation type="submission" date="2015-09" db="EMBL/GenBank/DDBJ databases">
        <title>Identification and resolution of microdiversity through metagenomic sequencing of parallel consortia.</title>
        <authorList>
            <person name="Nelson W.C."/>
            <person name="Romine M.F."/>
            <person name="Lindemann S.R."/>
        </authorList>
    </citation>
    <scope>NUCLEOTIDE SEQUENCE [LARGE SCALE GENOMIC DNA]</scope>
    <source>
        <strain evidence="7">HL-109</strain>
    </source>
</reference>
<dbReference type="AlphaFoldDB" id="A0A0P8BRX5"/>
<evidence type="ECO:0000313" key="8">
    <source>
        <dbReference type="EMBL" id="SCC81317.1"/>
    </source>
</evidence>
<dbReference type="Pfam" id="PF01594">
    <property type="entry name" value="AI-2E_transport"/>
    <property type="match status" value="1"/>
</dbReference>
<keyword evidence="3 6" id="KW-0812">Transmembrane</keyword>
<dbReference type="PANTHER" id="PTHR21716">
    <property type="entry name" value="TRANSMEMBRANE PROTEIN"/>
    <property type="match status" value="1"/>
</dbReference>
<dbReference type="EMBL" id="FMBM01000002">
    <property type="protein sequence ID" value="SCC81317.1"/>
    <property type="molecule type" value="Genomic_DNA"/>
</dbReference>
<dbReference type="InterPro" id="IPR002549">
    <property type="entry name" value="AI-2E-like"/>
</dbReference>
<dbReference type="Proteomes" id="UP000182800">
    <property type="component" value="Unassembled WGS sequence"/>
</dbReference>
<accession>A0A0P8BRX5</accession>
<comment type="similarity">
    <text evidence="2">Belongs to the autoinducer-2 exporter (AI-2E) (TC 2.A.86) family.</text>
</comment>
<evidence type="ECO:0000256" key="1">
    <source>
        <dbReference type="ARBA" id="ARBA00004141"/>
    </source>
</evidence>
<dbReference type="OrthoDB" id="9799225at2"/>
<evidence type="ECO:0000313" key="7">
    <source>
        <dbReference type="EMBL" id="KPQ12415.1"/>
    </source>
</evidence>
<evidence type="ECO:0000256" key="2">
    <source>
        <dbReference type="ARBA" id="ARBA00009773"/>
    </source>
</evidence>
<keyword evidence="4 6" id="KW-1133">Transmembrane helix</keyword>
<evidence type="ECO:0000256" key="5">
    <source>
        <dbReference type="ARBA" id="ARBA00023136"/>
    </source>
</evidence>
<feature type="transmembrane region" description="Helical" evidence="6">
    <location>
        <begin position="265"/>
        <end position="289"/>
    </location>
</feature>
<dbReference type="PANTHER" id="PTHR21716:SF64">
    <property type="entry name" value="AI-2 TRANSPORT PROTEIN TQSA"/>
    <property type="match status" value="1"/>
</dbReference>
<feature type="transmembrane region" description="Helical" evidence="6">
    <location>
        <begin position="75"/>
        <end position="96"/>
    </location>
</feature>
<evidence type="ECO:0000313" key="10">
    <source>
        <dbReference type="Proteomes" id="UP000182800"/>
    </source>
</evidence>
<evidence type="ECO:0000256" key="4">
    <source>
        <dbReference type="ARBA" id="ARBA00022989"/>
    </source>
</evidence>
<evidence type="ECO:0000256" key="3">
    <source>
        <dbReference type="ARBA" id="ARBA00022692"/>
    </source>
</evidence>